<reference evidence="1 2" key="1">
    <citation type="submission" date="2024-02" db="EMBL/GenBank/DDBJ databases">
        <title>First draft genome assembly of two strains of Seiridium cardinale.</title>
        <authorList>
            <person name="Emiliani G."/>
            <person name="Scali E."/>
        </authorList>
    </citation>
    <scope>NUCLEOTIDE SEQUENCE [LARGE SCALE GENOMIC DNA]</scope>
    <source>
        <strain evidence="1 2">BM-138-000479</strain>
    </source>
</reference>
<comment type="caution">
    <text evidence="1">The sequence shown here is derived from an EMBL/GenBank/DDBJ whole genome shotgun (WGS) entry which is preliminary data.</text>
</comment>
<proteinExistence type="predicted"/>
<evidence type="ECO:0000313" key="2">
    <source>
        <dbReference type="Proteomes" id="UP001465668"/>
    </source>
</evidence>
<dbReference type="EMBL" id="JARVKM010000030">
    <property type="protein sequence ID" value="KAK9776012.1"/>
    <property type="molecule type" value="Genomic_DNA"/>
</dbReference>
<keyword evidence="2" id="KW-1185">Reference proteome</keyword>
<protein>
    <submittedName>
        <fullName evidence="1">Uncharacterized protein</fullName>
    </submittedName>
</protein>
<gene>
    <name evidence="1" type="ORF">SCAR479_07232</name>
</gene>
<organism evidence="1 2">
    <name type="scientific">Seiridium cardinale</name>
    <dbReference type="NCBI Taxonomy" id="138064"/>
    <lineage>
        <taxon>Eukaryota</taxon>
        <taxon>Fungi</taxon>
        <taxon>Dikarya</taxon>
        <taxon>Ascomycota</taxon>
        <taxon>Pezizomycotina</taxon>
        <taxon>Sordariomycetes</taxon>
        <taxon>Xylariomycetidae</taxon>
        <taxon>Amphisphaeriales</taxon>
        <taxon>Sporocadaceae</taxon>
        <taxon>Seiridium</taxon>
    </lineage>
</organism>
<accession>A0ABR2XQH4</accession>
<name>A0ABR2XQH4_9PEZI</name>
<sequence length="83" mass="9202">MAILIALLITKTDHSQSAEAGNASASASRVRQEPKIAIIAQPLDFKEDSMRRRRRLDSRNITAAQRQARFESQAAVIQLLVLS</sequence>
<dbReference type="Proteomes" id="UP001465668">
    <property type="component" value="Unassembled WGS sequence"/>
</dbReference>
<evidence type="ECO:0000313" key="1">
    <source>
        <dbReference type="EMBL" id="KAK9776012.1"/>
    </source>
</evidence>